<dbReference type="AlphaFoldDB" id="J4H2G1"/>
<keyword evidence="1" id="KW-0732">Signal</keyword>
<dbReference type="Proteomes" id="UP000006352">
    <property type="component" value="Unassembled WGS sequence"/>
</dbReference>
<reference evidence="3 4" key="1">
    <citation type="journal article" date="2012" name="Appl. Environ. Microbiol.">
        <title>Short-read sequencing for genomic analysis of the brown rot fungus Fibroporia radiculosa.</title>
        <authorList>
            <person name="Tang J.D."/>
            <person name="Perkins A.D."/>
            <person name="Sonstegard T.S."/>
            <person name="Schroeder S.G."/>
            <person name="Burgess S.C."/>
            <person name="Diehl S.V."/>
        </authorList>
    </citation>
    <scope>NUCLEOTIDE SEQUENCE [LARGE SCALE GENOMIC DNA]</scope>
    <source>
        <strain evidence="3 4">TFFH 294</strain>
    </source>
</reference>
<proteinExistence type="predicted"/>
<accession>J4H2G1</accession>
<evidence type="ECO:0000313" key="3">
    <source>
        <dbReference type="EMBL" id="CCM01464.1"/>
    </source>
</evidence>
<organism evidence="3 4">
    <name type="scientific">Fibroporia radiculosa</name>
    <dbReference type="NCBI Taxonomy" id="599839"/>
    <lineage>
        <taxon>Eukaryota</taxon>
        <taxon>Fungi</taxon>
        <taxon>Dikarya</taxon>
        <taxon>Basidiomycota</taxon>
        <taxon>Agaricomycotina</taxon>
        <taxon>Agaricomycetes</taxon>
        <taxon>Polyporales</taxon>
        <taxon>Fibroporiaceae</taxon>
        <taxon>Fibroporia</taxon>
    </lineage>
</organism>
<dbReference type="InParanoid" id="J4H2G1"/>
<dbReference type="Pfam" id="PF21294">
    <property type="entry name" value="Polysacc_lyase_14"/>
    <property type="match status" value="1"/>
</dbReference>
<dbReference type="RefSeq" id="XP_012180747.1">
    <property type="nucleotide sequence ID" value="XM_012325357.1"/>
</dbReference>
<dbReference type="EMBL" id="HE797034">
    <property type="protein sequence ID" value="CCM01464.1"/>
    <property type="molecule type" value="Genomic_DNA"/>
</dbReference>
<dbReference type="PANTHER" id="PTHR40124:SF1">
    <property type="entry name" value="DISAGGREGATASE RELATED REPEAT PROTEIN"/>
    <property type="match status" value="1"/>
</dbReference>
<feature type="chain" id="PRO_5003778315" description="Polysaccharide lyase 14 domain-containing protein" evidence="1">
    <location>
        <begin position="20"/>
        <end position="214"/>
    </location>
</feature>
<gene>
    <name evidence="3" type="ORF">FIBRA_03518</name>
</gene>
<dbReference type="HOGENOM" id="CLU_1288921_0_0_1"/>
<feature type="domain" description="Polysaccharide lyase 14" evidence="2">
    <location>
        <begin position="106"/>
        <end position="201"/>
    </location>
</feature>
<dbReference type="STRING" id="599839.J4H2G1"/>
<dbReference type="Gene3D" id="2.60.120.200">
    <property type="match status" value="1"/>
</dbReference>
<dbReference type="OrthoDB" id="2395160at2759"/>
<sequence length="214" mass="22562">MMHPLAFWAVCFGIFSVEATSQPKVLIASPAALASQYALTTSTSLAFPTATLAPSDTEDFIVSSWNLNAERIEYGSADLAFVPDPFTNASSSTTSSAATASSTPPSPVLRVTYPSGSYSHDTGGAQFYALWNASNSTGAQFTSMLLTYEVAFDSDFDWVKGGKLPGLRGGADAYGCSGGQRANGSNCFSTRVMWRPEGEGEGMSRSCLLLYGAF</sequence>
<feature type="signal peptide" evidence="1">
    <location>
        <begin position="1"/>
        <end position="19"/>
    </location>
</feature>
<dbReference type="GeneID" id="24096375"/>
<dbReference type="InterPro" id="IPR048958">
    <property type="entry name" value="Polysacc_lyase_14"/>
</dbReference>
<evidence type="ECO:0000313" key="4">
    <source>
        <dbReference type="Proteomes" id="UP000006352"/>
    </source>
</evidence>
<evidence type="ECO:0000256" key="1">
    <source>
        <dbReference type="SAM" id="SignalP"/>
    </source>
</evidence>
<protein>
    <recommendedName>
        <fullName evidence="2">Polysaccharide lyase 14 domain-containing protein</fullName>
    </recommendedName>
</protein>
<dbReference type="PANTHER" id="PTHR40124">
    <property type="match status" value="1"/>
</dbReference>
<evidence type="ECO:0000259" key="2">
    <source>
        <dbReference type="Pfam" id="PF21294"/>
    </source>
</evidence>
<name>J4H2G1_9APHY</name>
<keyword evidence="4" id="KW-1185">Reference proteome</keyword>